<dbReference type="InterPro" id="IPR035892">
    <property type="entry name" value="C2_domain_sf"/>
</dbReference>
<gene>
    <name evidence="5" type="ORF">MKK02DRAFT_43525</name>
</gene>
<feature type="compositionally biased region" description="Low complexity" evidence="3">
    <location>
        <begin position="696"/>
        <end position="718"/>
    </location>
</feature>
<feature type="domain" description="C2" evidence="4">
    <location>
        <begin position="1"/>
        <end position="166"/>
    </location>
</feature>
<dbReference type="Pfam" id="PF00168">
    <property type="entry name" value="C2"/>
    <property type="match status" value="1"/>
</dbReference>
<organism evidence="5 6">
    <name type="scientific">Dioszegia hungarica</name>
    <dbReference type="NCBI Taxonomy" id="4972"/>
    <lineage>
        <taxon>Eukaryota</taxon>
        <taxon>Fungi</taxon>
        <taxon>Dikarya</taxon>
        <taxon>Basidiomycota</taxon>
        <taxon>Agaricomycotina</taxon>
        <taxon>Tremellomycetes</taxon>
        <taxon>Tremellales</taxon>
        <taxon>Bulleribasidiaceae</taxon>
        <taxon>Dioszegia</taxon>
    </lineage>
</organism>
<feature type="compositionally biased region" description="Pro residues" evidence="3">
    <location>
        <begin position="784"/>
        <end position="802"/>
    </location>
</feature>
<feature type="compositionally biased region" description="Pro residues" evidence="3">
    <location>
        <begin position="479"/>
        <end position="488"/>
    </location>
</feature>
<feature type="compositionally biased region" description="Polar residues" evidence="3">
    <location>
        <begin position="497"/>
        <end position="507"/>
    </location>
</feature>
<feature type="compositionally biased region" description="Low complexity" evidence="3">
    <location>
        <begin position="584"/>
        <end position="594"/>
    </location>
</feature>
<feature type="compositionally biased region" description="Polar residues" evidence="3">
    <location>
        <begin position="542"/>
        <end position="552"/>
    </location>
</feature>
<feature type="compositionally biased region" description="Pro residues" evidence="3">
    <location>
        <begin position="813"/>
        <end position="829"/>
    </location>
</feature>
<accession>A0AA38HEV8</accession>
<feature type="compositionally biased region" description="Low complexity" evidence="3">
    <location>
        <begin position="670"/>
        <end position="680"/>
    </location>
</feature>
<dbReference type="Proteomes" id="UP001164286">
    <property type="component" value="Unassembled WGS sequence"/>
</dbReference>
<feature type="region of interest" description="Disordered" evidence="3">
    <location>
        <begin position="324"/>
        <end position="394"/>
    </location>
</feature>
<protein>
    <recommendedName>
        <fullName evidence="4">C2 domain-containing protein</fullName>
    </recommendedName>
</protein>
<dbReference type="SMART" id="SM00239">
    <property type="entry name" value="C2"/>
    <property type="match status" value="1"/>
</dbReference>
<feature type="compositionally biased region" description="Polar residues" evidence="3">
    <location>
        <begin position="569"/>
        <end position="578"/>
    </location>
</feature>
<feature type="compositionally biased region" description="Polar residues" evidence="3">
    <location>
        <begin position="253"/>
        <end position="268"/>
    </location>
</feature>
<dbReference type="GeneID" id="77731676"/>
<feature type="compositionally biased region" description="Polar residues" evidence="3">
    <location>
        <begin position="888"/>
        <end position="899"/>
    </location>
</feature>
<feature type="compositionally biased region" description="Pro residues" evidence="3">
    <location>
        <begin position="624"/>
        <end position="643"/>
    </location>
</feature>
<evidence type="ECO:0000313" key="6">
    <source>
        <dbReference type="Proteomes" id="UP001164286"/>
    </source>
</evidence>
<dbReference type="CDD" id="cd08681">
    <property type="entry name" value="C2_fungal_Inn1p-like"/>
    <property type="match status" value="1"/>
</dbReference>
<feature type="compositionally biased region" description="Pro residues" evidence="3">
    <location>
        <begin position="242"/>
        <end position="252"/>
    </location>
</feature>
<feature type="region of interest" description="Disordered" evidence="3">
    <location>
        <begin position="410"/>
        <end position="899"/>
    </location>
</feature>
<feature type="compositionally biased region" description="Pro residues" evidence="3">
    <location>
        <begin position="754"/>
        <end position="771"/>
    </location>
</feature>
<feature type="region of interest" description="Disordered" evidence="3">
    <location>
        <begin position="77"/>
        <end position="103"/>
    </location>
</feature>
<evidence type="ECO:0000259" key="4">
    <source>
        <dbReference type="PROSITE" id="PS50004"/>
    </source>
</evidence>
<evidence type="ECO:0000256" key="1">
    <source>
        <dbReference type="ARBA" id="ARBA00022723"/>
    </source>
</evidence>
<keyword evidence="6" id="KW-1185">Reference proteome</keyword>
<dbReference type="SUPFAM" id="SSF49562">
    <property type="entry name" value="C2 domain (Calcium/lipid-binding domain, CaLB)"/>
    <property type="match status" value="1"/>
</dbReference>
<feature type="region of interest" description="Disordered" evidence="3">
    <location>
        <begin position="239"/>
        <end position="300"/>
    </location>
</feature>
<feature type="compositionally biased region" description="Low complexity" evidence="3">
    <location>
        <begin position="80"/>
        <end position="94"/>
    </location>
</feature>
<evidence type="ECO:0000313" key="5">
    <source>
        <dbReference type="EMBL" id="KAI9637599.1"/>
    </source>
</evidence>
<dbReference type="GO" id="GO:0046872">
    <property type="term" value="F:metal ion binding"/>
    <property type="evidence" value="ECO:0007669"/>
    <property type="project" value="UniProtKB-KW"/>
</dbReference>
<proteinExistence type="predicted"/>
<reference evidence="5" key="1">
    <citation type="journal article" date="2022" name="G3 (Bethesda)">
        <title>High quality genome of the basidiomycete yeast Dioszegia hungarica PDD-24b-2 isolated from cloud water.</title>
        <authorList>
            <person name="Jarrige D."/>
            <person name="Haridas S."/>
            <person name="Bleykasten-Grosshans C."/>
            <person name="Joly M."/>
            <person name="Nadalig T."/>
            <person name="Sancelme M."/>
            <person name="Vuilleumier S."/>
            <person name="Grigoriev I.V."/>
            <person name="Amato P."/>
            <person name="Bringel F."/>
        </authorList>
    </citation>
    <scope>NUCLEOTIDE SEQUENCE</scope>
    <source>
        <strain evidence="5">PDD-24b-2</strain>
    </source>
</reference>
<feature type="compositionally biased region" description="Polar residues" evidence="3">
    <location>
        <begin position="609"/>
        <end position="623"/>
    </location>
</feature>
<keyword evidence="1" id="KW-0479">Metal-binding</keyword>
<dbReference type="InterPro" id="IPR000008">
    <property type="entry name" value="C2_dom"/>
</dbReference>
<keyword evidence="2" id="KW-0106">Calcium</keyword>
<dbReference type="RefSeq" id="XP_052947376.1">
    <property type="nucleotide sequence ID" value="XM_053092471.1"/>
</dbReference>
<dbReference type="Gene3D" id="2.60.40.150">
    <property type="entry name" value="C2 domain"/>
    <property type="match status" value="1"/>
</dbReference>
<dbReference type="PROSITE" id="PS50004">
    <property type="entry name" value="C2"/>
    <property type="match status" value="1"/>
</dbReference>
<comment type="caution">
    <text evidence="5">The sequence shown here is derived from an EMBL/GenBank/DDBJ whole genome shotgun (WGS) entry which is preliminary data.</text>
</comment>
<sequence length="899" mass="96733">MSTSSDALEPRELGTLIVVVGKARNLPNKSRFGKQDPFCAVRLQSDKQRTKAIKRGGQHPEWDEELRFTVKEDMDEVLARSDSSADTSLSSSTSQPALPAKDGSISGVTTAAALANKSRKGPVKKHVGKKLNVACYADDAKEPELIGECAVLIDDVLKKGEVDEWYEFTYKDKYSGEVYLELTFYSNEAPPVKRNPHIQRYGQASIAGAGSSASLSSASRPSMASLSTSSSVSGMNLYIPPYAQPPREPSPAPTVTSSTYGVAPSTSFAKLGLPPSQSHHRNQSLPSLQGYPPPSLSSMASISTLPTIPSAEPLDALIRPMSSMSVSNSFSQRPLPSTTPAPPHPHHQHSDPSYSSGHRHSLGEAPWSSLLPQAGPPAALTPQPRPLSTSDTTSMNQYQWDQIRQSAMTPLARPPSTTHPPQPPHSSGSYSAVDPRAPSPVPPTLMPGGGQAPHRHAQSFSGLSGQPHPSTYLSNLAPIPTPPPPSHSAPPAGQYPVPSSSFSNLQQPMDYRSETPMNPYRATTPQPDTYGGPQTPRPQEYGNAQGNYQSPAAQVLDVSGYPTHPSGHFPTSSSSQWNGPVPPRRQSASSAYSQQPPPQPNASGYVPWHQQTQPSQSNGYQHQPTPPPVPDYNRPAPAPPAPPRSAAGYYPSDELYAQQRVTSPAPAPWQQQQQQQQYQQPEPHRQASPLPPANPAPQSSYQQQQYGQYQQQQSYAPPESSHPGAPPGWQSTMPQSSYSATPPPQQPYQSSYQPQPPPPHPRSPSPAPPQAPNGWQSQHYQQTAPPPPGRTPSPAPPQPPPNGWQSQPYQQQAPPPPGRTPSPAPPPAPGIKHDWRSYMQSLNAAGGRTPSPQPPPPQQGQQGQQDWYTPPPSLPTSIRPPDGWNAGTHVSQDGHQWRG</sequence>
<dbReference type="PANTHER" id="PTHR46502:SF2">
    <property type="entry name" value="16 KDA PHLOEM PROTEIN 2"/>
    <property type="match status" value="1"/>
</dbReference>
<name>A0AA38HEV8_9TREE</name>
<dbReference type="EMBL" id="JAKWFO010000004">
    <property type="protein sequence ID" value="KAI9637599.1"/>
    <property type="molecule type" value="Genomic_DNA"/>
</dbReference>
<evidence type="ECO:0000256" key="3">
    <source>
        <dbReference type="SAM" id="MobiDB-lite"/>
    </source>
</evidence>
<feature type="compositionally biased region" description="Low complexity" evidence="3">
    <location>
        <begin position="324"/>
        <end position="336"/>
    </location>
</feature>
<dbReference type="PANTHER" id="PTHR46502">
    <property type="entry name" value="C2 DOMAIN-CONTAINING"/>
    <property type="match status" value="1"/>
</dbReference>
<feature type="compositionally biased region" description="Low complexity" evidence="3">
    <location>
        <begin position="803"/>
        <end position="812"/>
    </location>
</feature>
<feature type="compositionally biased region" description="Polar residues" evidence="3">
    <location>
        <begin position="458"/>
        <end position="474"/>
    </location>
</feature>
<dbReference type="AlphaFoldDB" id="A0AA38HEV8"/>
<dbReference type="InterPro" id="IPR037791">
    <property type="entry name" value="C2_fungal_Inn1"/>
</dbReference>
<evidence type="ECO:0000256" key="2">
    <source>
        <dbReference type="ARBA" id="ARBA00022837"/>
    </source>
</evidence>